<dbReference type="AlphaFoldDB" id="A0A091BC30"/>
<keyword evidence="1" id="KW-0677">Repeat</keyword>
<name>A0A091BC30_9GAMM</name>
<dbReference type="PANTHER" id="PTHR32305">
    <property type="match status" value="1"/>
</dbReference>
<protein>
    <recommendedName>
        <fullName evidence="2">Teneurin-like YD-shell domain-containing protein</fullName>
    </recommendedName>
</protein>
<dbReference type="InterPro" id="IPR022385">
    <property type="entry name" value="Rhs_assc_core"/>
</dbReference>
<proteinExistence type="predicted"/>
<gene>
    <name evidence="3" type="ORF">P873_12320</name>
</gene>
<dbReference type="RefSeq" id="WP_052049148.1">
    <property type="nucleotide sequence ID" value="NZ_AWXU01000041.1"/>
</dbReference>
<dbReference type="InterPro" id="IPR056823">
    <property type="entry name" value="TEN-like_YD-shell"/>
</dbReference>
<organism evidence="3 4">
    <name type="scientific">Arenimonas composti TR7-09 = DSM 18010</name>
    <dbReference type="NCBI Taxonomy" id="1121013"/>
    <lineage>
        <taxon>Bacteria</taxon>
        <taxon>Pseudomonadati</taxon>
        <taxon>Pseudomonadota</taxon>
        <taxon>Gammaproteobacteria</taxon>
        <taxon>Lysobacterales</taxon>
        <taxon>Lysobacteraceae</taxon>
        <taxon>Arenimonas</taxon>
    </lineage>
</organism>
<dbReference type="eggNOG" id="COG3209">
    <property type="taxonomic scope" value="Bacteria"/>
</dbReference>
<dbReference type="Gene3D" id="2.180.10.10">
    <property type="entry name" value="RHS repeat-associated core"/>
    <property type="match status" value="1"/>
</dbReference>
<evidence type="ECO:0000313" key="3">
    <source>
        <dbReference type="EMBL" id="KFN49072.1"/>
    </source>
</evidence>
<dbReference type="EMBL" id="AWXU01000041">
    <property type="protein sequence ID" value="KFN49072.1"/>
    <property type="molecule type" value="Genomic_DNA"/>
</dbReference>
<reference evidence="3 4" key="1">
    <citation type="submission" date="2013-09" db="EMBL/GenBank/DDBJ databases">
        <title>Genome sequencing of Arenimonas composti.</title>
        <authorList>
            <person name="Chen F."/>
            <person name="Wang G."/>
        </authorList>
    </citation>
    <scope>NUCLEOTIDE SEQUENCE [LARGE SCALE GENOMIC DNA]</scope>
    <source>
        <strain evidence="3 4">TR7-09</strain>
    </source>
</reference>
<sequence length="558" mass="61174">MLAQPTQAGAYATGVQYFPNGAIRQFSYGNGIIHVLTQNARGLPETSVDTGGIDVLDDTYLYDRNGNVAEIIDGLPGALGDREMSYDDLDRLLTVDAGSAQGGDTIVQYDGHDNIRALDQGSRQYRHHYNSANRLSEIQDPLGTTLFTLSYDNRGNQIRRTINGLHDTYTFDKANRLTATSIREDGVPVVSSYLYDGLGRRVRETRGQATYSGYNQAGQLLHQRDLKPATDVDHTYIYLGGSLVAKRTIPVGGGTAVIEYQHSDALGSPIAVTNHDGTAVSYNRQTAYGEPADGSWESGPGFTGHVVDAGSRLVYMQQRHYDPTVGIFISTDPVGTHVVSGANFNRYDYALSNPYRFIDPDGRYVCDGSKRQCERVADYVDELKKAREKLKSGSKEHSRLTSVLARIGDEGEEGLTIRVTRMKGENGTNPRLGVIEIDDGAIRRNLGLLRHLNVGASPERMERQYGAGIIAHEVSHDLDRVSGKHHPHYFPWSRRDRIEIENRAYNTQSDVYRALGFGSDLFLPGMTGGARIIAVARAVENSVNYACSGKPSGNGTGC</sequence>
<dbReference type="NCBIfam" id="TIGR03696">
    <property type="entry name" value="Rhs_assc_core"/>
    <property type="match status" value="1"/>
</dbReference>
<dbReference type="PANTHER" id="PTHR32305:SF15">
    <property type="entry name" value="PROTEIN RHSA-RELATED"/>
    <property type="match status" value="1"/>
</dbReference>
<evidence type="ECO:0000256" key="1">
    <source>
        <dbReference type="ARBA" id="ARBA00022737"/>
    </source>
</evidence>
<accession>A0A091BC30</accession>
<keyword evidence="4" id="KW-1185">Reference proteome</keyword>
<feature type="domain" description="Teneurin-like YD-shell" evidence="2">
    <location>
        <begin position="43"/>
        <end position="354"/>
    </location>
</feature>
<evidence type="ECO:0000259" key="2">
    <source>
        <dbReference type="Pfam" id="PF25023"/>
    </source>
</evidence>
<dbReference type="Proteomes" id="UP000029391">
    <property type="component" value="Unassembled WGS sequence"/>
</dbReference>
<dbReference type="InterPro" id="IPR050708">
    <property type="entry name" value="T6SS_VgrG/RHS"/>
</dbReference>
<evidence type="ECO:0000313" key="4">
    <source>
        <dbReference type="Proteomes" id="UP000029391"/>
    </source>
</evidence>
<comment type="caution">
    <text evidence="3">The sequence shown here is derived from an EMBL/GenBank/DDBJ whole genome shotgun (WGS) entry which is preliminary data.</text>
</comment>
<dbReference type="Pfam" id="PF25023">
    <property type="entry name" value="TEN_YD-shell"/>
    <property type="match status" value="1"/>
</dbReference>
<dbReference type="OrthoDB" id="9816400at2"/>